<sequence length="63" mass="7038">MISELHSMAIRTRGFFDRGGGKDLEKWLCGMVGIEKKKASENTLLGIWYSIDGKVGRHYGVGH</sequence>
<dbReference type="AlphaFoldDB" id="A9NL73"/>
<evidence type="ECO:0000313" key="1">
    <source>
        <dbReference type="EMBL" id="ABK21384.1"/>
    </source>
</evidence>
<organism evidence="1">
    <name type="scientific">Picea sitchensis</name>
    <name type="common">Sitka spruce</name>
    <name type="synonym">Pinus sitchensis</name>
    <dbReference type="NCBI Taxonomy" id="3332"/>
    <lineage>
        <taxon>Eukaryota</taxon>
        <taxon>Viridiplantae</taxon>
        <taxon>Streptophyta</taxon>
        <taxon>Embryophyta</taxon>
        <taxon>Tracheophyta</taxon>
        <taxon>Spermatophyta</taxon>
        <taxon>Pinopsida</taxon>
        <taxon>Pinidae</taxon>
        <taxon>Conifers I</taxon>
        <taxon>Pinales</taxon>
        <taxon>Pinaceae</taxon>
        <taxon>Picea</taxon>
    </lineage>
</organism>
<dbReference type="EMBL" id="EF082005">
    <property type="protein sequence ID" value="ABK21384.1"/>
    <property type="molecule type" value="mRNA"/>
</dbReference>
<name>A9NL73_PICSI</name>
<proteinExistence type="evidence at transcript level"/>
<protein>
    <submittedName>
        <fullName evidence="1">Uncharacterized protein</fullName>
    </submittedName>
</protein>
<reference evidence="1" key="1">
    <citation type="journal article" date="2008" name="BMC Genomics">
        <title>A conifer genomics resource of 200,000 spruce (Picea spp.) ESTs and 6,464 high-quality, sequence-finished full-length cDNAs for Sitka spruce (Picea sitchensis).</title>
        <authorList>
            <person name="Ralph S.G."/>
            <person name="Chun H.J."/>
            <person name="Kolosova N."/>
            <person name="Cooper D."/>
            <person name="Oddy C."/>
            <person name="Ritland C.E."/>
            <person name="Kirkpatrick R."/>
            <person name="Moore R."/>
            <person name="Barber S."/>
            <person name="Holt R.A."/>
            <person name="Jones S.J."/>
            <person name="Marra M.A."/>
            <person name="Douglas C.J."/>
            <person name="Ritland K."/>
            <person name="Bohlmann J."/>
        </authorList>
    </citation>
    <scope>NUCLEOTIDE SEQUENCE</scope>
    <source>
        <tissue evidence="1">Green portion of the leader tissue</tissue>
    </source>
</reference>
<accession>A9NL73</accession>